<dbReference type="Proteomes" id="UP000304928">
    <property type="component" value="Unassembled WGS sequence"/>
</dbReference>
<evidence type="ECO:0000256" key="1">
    <source>
        <dbReference type="ARBA" id="ARBA00038414"/>
    </source>
</evidence>
<reference evidence="3 4" key="1">
    <citation type="submission" date="2018-10" db="EMBL/GenBank/DDBJ databases">
        <title>Fifty Aureobasidium pullulans genomes reveal a recombining polyextremotolerant generalist.</title>
        <authorList>
            <person name="Gostincar C."/>
            <person name="Turk M."/>
            <person name="Zajc J."/>
            <person name="Gunde-Cimerman N."/>
        </authorList>
    </citation>
    <scope>NUCLEOTIDE SEQUENCE [LARGE SCALE GENOMIC DNA]</scope>
    <source>
        <strain evidence="3 4">EXF-10507</strain>
    </source>
</reference>
<sequence length="708" mass="76901">MASTSGKIRVLVVNPNASKFMTDKCIDMVKPTLAPDVEVIGFTSPEPAPTAVEGNFDGVMSAAAAMRALIPIAHEYDAFLVACYSDHALIRMLREEFDQPSIGIMEASLFAARTLGNRFGLIATSKRSKAMHEDSIRHYGFDGFCSGVGSCNLGVLDFDLKSEEEVLSIMCGVAKDLVAQGADCLTLGCAGMTKLKKAVEDAVGEDVQVIDGVLAGVQHLSGLVRMGGRTAKSSIDHDLEMAEGALKLIHAAGFVPQATHSREQAGRRIQEPLTNPSLNQQNILGMILVLHQNTYQEREGKDIAGTMATLGQNNSNIPQSSQVDPAQAQGAQIPLQTFSLPQFPPQAGALKALTLTSDIKLDDYQTLLSESFTIPPLPPGIESLTLELFTLGYPVGWLSQLADRLPNLKSLVIYSQLFGGVSEESQADGVEFFKKLPGLRALHLLDVFAQPKFFESIGPYVTHSTDEESARRGLMFLEINYTVQHSDPEFLGKIQATELSSLVGPGLVTLAFNVSEADVTDDPDDPTNNTDKSAEEAAKDGVVALNRTLGSTLVKALTDEGTRPRGLRVLNSTLFTLTTTQLQTILEKQKALMVLNATLEVDNHETFKKDILSILPSLEYLEQVEIVANPSLQFFLAIQNIKHKAFENTFPSASEIQTLGEKCKRLSSFKADILRSSAMQTIEWEKKDDKWSGGIKAAKTELKITELE</sequence>
<gene>
    <name evidence="3" type="ORF">D6D15_09585</name>
</gene>
<organism evidence="3 4">
    <name type="scientific">Aureobasidium pullulans</name>
    <name type="common">Black yeast</name>
    <name type="synonym">Pullularia pullulans</name>
    <dbReference type="NCBI Taxonomy" id="5580"/>
    <lineage>
        <taxon>Eukaryota</taxon>
        <taxon>Fungi</taxon>
        <taxon>Dikarya</taxon>
        <taxon>Ascomycota</taxon>
        <taxon>Pezizomycotina</taxon>
        <taxon>Dothideomycetes</taxon>
        <taxon>Dothideomycetidae</taxon>
        <taxon>Dothideales</taxon>
        <taxon>Saccotheciaceae</taxon>
        <taxon>Aureobasidium</taxon>
    </lineage>
</organism>
<dbReference type="Gene3D" id="3.80.10.10">
    <property type="entry name" value="Ribonuclease Inhibitor"/>
    <property type="match status" value="1"/>
</dbReference>
<evidence type="ECO:0000256" key="2">
    <source>
        <dbReference type="SAM" id="MobiDB-lite"/>
    </source>
</evidence>
<name>A0A4S9AU30_AURPU</name>
<dbReference type="PANTHER" id="PTHR28047:SF6">
    <property type="entry name" value="CN HYDROLASE DOMAIN-CONTAINING PROTEIN"/>
    <property type="match status" value="1"/>
</dbReference>
<dbReference type="InterPro" id="IPR032675">
    <property type="entry name" value="LRR_dom_sf"/>
</dbReference>
<dbReference type="GO" id="GO:0047661">
    <property type="term" value="F:amino-acid racemase activity"/>
    <property type="evidence" value="ECO:0007669"/>
    <property type="project" value="InterPro"/>
</dbReference>
<dbReference type="EMBL" id="QZAR01000279">
    <property type="protein sequence ID" value="THW83431.1"/>
    <property type="molecule type" value="Genomic_DNA"/>
</dbReference>
<dbReference type="AlphaFoldDB" id="A0A4S9AU30"/>
<protein>
    <recommendedName>
        <fullName evidence="5">Hydantoin racemase</fullName>
    </recommendedName>
</protein>
<evidence type="ECO:0000313" key="4">
    <source>
        <dbReference type="Proteomes" id="UP000304928"/>
    </source>
</evidence>
<evidence type="ECO:0008006" key="5">
    <source>
        <dbReference type="Google" id="ProtNLM"/>
    </source>
</evidence>
<dbReference type="SUPFAM" id="SSF53681">
    <property type="entry name" value="Aspartate/glutamate racemase"/>
    <property type="match status" value="1"/>
</dbReference>
<dbReference type="Pfam" id="PF01177">
    <property type="entry name" value="Asp_Glu_race"/>
    <property type="match status" value="1"/>
</dbReference>
<dbReference type="PANTHER" id="PTHR28047">
    <property type="entry name" value="PROTEIN DCG1"/>
    <property type="match status" value="1"/>
</dbReference>
<comment type="similarity">
    <text evidence="1">Belongs to the HyuE racemase family.</text>
</comment>
<dbReference type="InterPro" id="IPR015942">
    <property type="entry name" value="Asp/Glu/hydantoin_racemase"/>
</dbReference>
<dbReference type="InterPro" id="IPR052186">
    <property type="entry name" value="Hydantoin_racemase-like"/>
</dbReference>
<evidence type="ECO:0000313" key="3">
    <source>
        <dbReference type="EMBL" id="THW83431.1"/>
    </source>
</evidence>
<feature type="region of interest" description="Disordered" evidence="2">
    <location>
        <begin position="518"/>
        <end position="537"/>
    </location>
</feature>
<dbReference type="Gene3D" id="3.40.50.12500">
    <property type="match status" value="1"/>
</dbReference>
<proteinExistence type="inferred from homology"/>
<dbReference type="InterPro" id="IPR001920">
    <property type="entry name" value="Asp/Glu_race"/>
</dbReference>
<accession>A0A4S9AU30</accession>
<dbReference type="InterPro" id="IPR053714">
    <property type="entry name" value="Iso_Racemase_Enz_sf"/>
</dbReference>
<comment type="caution">
    <text evidence="3">The sequence shown here is derived from an EMBL/GenBank/DDBJ whole genome shotgun (WGS) entry which is preliminary data.</text>
</comment>